<dbReference type="Pfam" id="PF05069">
    <property type="entry name" value="Phage_tail_S"/>
    <property type="match status" value="1"/>
</dbReference>
<reference evidence="1 2" key="1">
    <citation type="journal article" date="2012" name="BMC Genomics">
        <title>Comparative genomics of Brachyspira pilosicoli strains: genome rearrangements, reductions and correlation of genetic compliment with phenotypic diversity.</title>
        <authorList>
            <person name="Mappley L.J."/>
            <person name="Black M.L."/>
            <person name="Abuoun M."/>
            <person name="Darby A.C."/>
            <person name="Woodward M.J."/>
            <person name="Parkhill J."/>
            <person name="Turner A.K."/>
            <person name="Bellgard M.I."/>
            <person name="La T."/>
            <person name="Phillips N.D."/>
            <person name="La Ragione R.M."/>
            <person name="Hampson D.J."/>
        </authorList>
    </citation>
    <scope>NUCLEOTIDE SEQUENCE [LARGE SCALE GENOMIC DNA]</scope>
    <source>
        <strain evidence="1">WesB</strain>
    </source>
</reference>
<dbReference type="PATRIC" id="fig|1161918.5.peg.2024"/>
<dbReference type="HOGENOM" id="CLU_117141_2_1_12"/>
<dbReference type="NCBIfam" id="TIGR01635">
    <property type="entry name" value="tail_comp_S"/>
    <property type="match status" value="1"/>
</dbReference>
<gene>
    <name evidence="1" type="ORF">WESB_0330</name>
</gene>
<accession>K0JI86</accession>
<dbReference type="RefSeq" id="WP_014932302.1">
    <property type="nucleotide sequence ID" value="NC_018604.1"/>
</dbReference>
<dbReference type="KEGG" id="bpw:WESB_0330"/>
<sequence>MSAQILITDTKEIKVLKEKIKDLKLDLADRRKLLESIGVEVESQTEERFENQSDVSGNKWQDISAKTKAYYNKKGISGSILNRTRQLRDTIESQTADSQVLVGAVKIYAAAHNYGDKKRNIPQREFLGLSSQNIVEIEYIINDFLENIIKEASN</sequence>
<protein>
    <submittedName>
        <fullName evidence="1">Putative phage virion morphogenesis protein</fullName>
    </submittedName>
</protein>
<evidence type="ECO:0000313" key="1">
    <source>
        <dbReference type="EMBL" id="CCG55801.1"/>
    </source>
</evidence>
<evidence type="ECO:0000313" key="2">
    <source>
        <dbReference type="Proteomes" id="UP000003759"/>
    </source>
</evidence>
<dbReference type="EMBL" id="HE793032">
    <property type="protein sequence ID" value="CCG55801.1"/>
    <property type="molecule type" value="Genomic_DNA"/>
</dbReference>
<name>K0JI86_BRAPL</name>
<dbReference type="OrthoDB" id="307702at2"/>
<dbReference type="Proteomes" id="UP000003759">
    <property type="component" value="Chromosome"/>
</dbReference>
<organism evidence="1 2">
    <name type="scientific">Brachyspira pilosicoli WesB</name>
    <dbReference type="NCBI Taxonomy" id="1161918"/>
    <lineage>
        <taxon>Bacteria</taxon>
        <taxon>Pseudomonadati</taxon>
        <taxon>Spirochaetota</taxon>
        <taxon>Spirochaetia</taxon>
        <taxon>Brachyspirales</taxon>
        <taxon>Brachyspiraceae</taxon>
        <taxon>Brachyspira</taxon>
    </lineage>
</organism>
<dbReference type="AlphaFoldDB" id="K0JI86"/>
<proteinExistence type="predicted"/>
<dbReference type="InterPro" id="IPR006522">
    <property type="entry name" value="Phage_virion_morphogenesis"/>
</dbReference>